<gene>
    <name evidence="1" type="ORF">TNIN_7121</name>
</gene>
<name>A0A8X6YKS7_9ARAC</name>
<keyword evidence="2" id="KW-1185">Reference proteome</keyword>
<sequence length="122" mass="14475">MQYKERELCKRSLLTRKRKGKVSPKRKKKHRLILTAVLGLGSQFIQLFTLTFFRGYCGRIWKGKFDENFAFSAELPRKSDFLNRYEKAGLGRDLRLRCGIIKKRVSKFVLIQKVKSFDKKEK</sequence>
<comment type="caution">
    <text evidence="1">The sequence shown here is derived from an EMBL/GenBank/DDBJ whole genome shotgun (WGS) entry which is preliminary data.</text>
</comment>
<evidence type="ECO:0000313" key="1">
    <source>
        <dbReference type="EMBL" id="GFY74756.1"/>
    </source>
</evidence>
<reference evidence="1" key="1">
    <citation type="submission" date="2020-08" db="EMBL/GenBank/DDBJ databases">
        <title>Multicomponent nature underlies the extraordinary mechanical properties of spider dragline silk.</title>
        <authorList>
            <person name="Kono N."/>
            <person name="Nakamura H."/>
            <person name="Mori M."/>
            <person name="Yoshida Y."/>
            <person name="Ohtoshi R."/>
            <person name="Malay A.D."/>
            <person name="Moran D.A.P."/>
            <person name="Tomita M."/>
            <person name="Numata K."/>
            <person name="Arakawa K."/>
        </authorList>
    </citation>
    <scope>NUCLEOTIDE SEQUENCE</scope>
</reference>
<protein>
    <submittedName>
        <fullName evidence="1">Uncharacterized protein</fullName>
    </submittedName>
</protein>
<organism evidence="1 2">
    <name type="scientific">Trichonephila inaurata madagascariensis</name>
    <dbReference type="NCBI Taxonomy" id="2747483"/>
    <lineage>
        <taxon>Eukaryota</taxon>
        <taxon>Metazoa</taxon>
        <taxon>Ecdysozoa</taxon>
        <taxon>Arthropoda</taxon>
        <taxon>Chelicerata</taxon>
        <taxon>Arachnida</taxon>
        <taxon>Araneae</taxon>
        <taxon>Araneomorphae</taxon>
        <taxon>Entelegynae</taxon>
        <taxon>Araneoidea</taxon>
        <taxon>Nephilidae</taxon>
        <taxon>Trichonephila</taxon>
        <taxon>Trichonephila inaurata</taxon>
    </lineage>
</organism>
<accession>A0A8X6YKS7</accession>
<dbReference type="Proteomes" id="UP000886998">
    <property type="component" value="Unassembled WGS sequence"/>
</dbReference>
<evidence type="ECO:0000313" key="2">
    <source>
        <dbReference type="Proteomes" id="UP000886998"/>
    </source>
</evidence>
<dbReference type="AlphaFoldDB" id="A0A8X6YKS7"/>
<proteinExistence type="predicted"/>
<dbReference type="EMBL" id="BMAV01020934">
    <property type="protein sequence ID" value="GFY74756.1"/>
    <property type="molecule type" value="Genomic_DNA"/>
</dbReference>